<proteinExistence type="predicted"/>
<keyword evidence="1" id="KW-1133">Transmembrane helix</keyword>
<dbReference type="EMBL" id="JAVLUS010000024">
    <property type="protein sequence ID" value="MDS1116399.1"/>
    <property type="molecule type" value="Genomic_DNA"/>
</dbReference>
<comment type="caution">
    <text evidence="2">The sequence shown here is derived from an EMBL/GenBank/DDBJ whole genome shotgun (WGS) entry which is preliminary data.</text>
</comment>
<accession>A0ABU2H074</accession>
<keyword evidence="3" id="KW-1185">Reference proteome</keyword>
<gene>
    <name evidence="2" type="ORF">RD149_21885</name>
</gene>
<keyword evidence="1" id="KW-0472">Membrane</keyword>
<feature type="transmembrane region" description="Helical" evidence="1">
    <location>
        <begin position="63"/>
        <end position="83"/>
    </location>
</feature>
<sequence>MHVLHTLAAGSDLPKEVTEPLNLLLGWIMWLICLAAVARLFWIGGQMGHVQDHPASDPPDTPLGVIIGLIVAAASTGIAGALLTV</sequence>
<evidence type="ECO:0000313" key="3">
    <source>
        <dbReference type="Proteomes" id="UP001265083"/>
    </source>
</evidence>
<reference evidence="2 3" key="1">
    <citation type="submission" date="2023-08" db="EMBL/GenBank/DDBJ databases">
        <title>Bioegradation of LLDPE and BLDPE plastic by marine bacteria from coast plastic debris.</title>
        <authorList>
            <person name="Rong Z."/>
        </authorList>
    </citation>
    <scope>NUCLEOTIDE SEQUENCE [LARGE SCALE GENOMIC DNA]</scope>
    <source>
        <strain evidence="2 3">Z-2</strain>
    </source>
</reference>
<dbReference type="RefSeq" id="WP_243829244.1">
    <property type="nucleotide sequence ID" value="NZ_JAVLUS010000024.1"/>
</dbReference>
<organism evidence="2 3">
    <name type="scientific">Gordonia westfalica</name>
    <dbReference type="NCBI Taxonomy" id="158898"/>
    <lineage>
        <taxon>Bacteria</taxon>
        <taxon>Bacillati</taxon>
        <taxon>Actinomycetota</taxon>
        <taxon>Actinomycetes</taxon>
        <taxon>Mycobacteriales</taxon>
        <taxon>Gordoniaceae</taxon>
        <taxon>Gordonia</taxon>
    </lineage>
</organism>
<protein>
    <submittedName>
        <fullName evidence="2">Uncharacterized protein</fullName>
    </submittedName>
</protein>
<evidence type="ECO:0000313" key="2">
    <source>
        <dbReference type="EMBL" id="MDS1116399.1"/>
    </source>
</evidence>
<dbReference type="Proteomes" id="UP001265083">
    <property type="component" value="Unassembled WGS sequence"/>
</dbReference>
<keyword evidence="1" id="KW-0812">Transmembrane</keyword>
<name>A0ABU2H074_9ACTN</name>
<evidence type="ECO:0000256" key="1">
    <source>
        <dbReference type="SAM" id="Phobius"/>
    </source>
</evidence>
<feature type="transmembrane region" description="Helical" evidence="1">
    <location>
        <begin position="21"/>
        <end position="43"/>
    </location>
</feature>